<evidence type="ECO:0008006" key="4">
    <source>
        <dbReference type="Google" id="ProtNLM"/>
    </source>
</evidence>
<keyword evidence="1" id="KW-1133">Transmembrane helix</keyword>
<organism evidence="2 3">
    <name type="scientific">Nocardiopsis ansamitocini</name>
    <dbReference type="NCBI Taxonomy" id="1670832"/>
    <lineage>
        <taxon>Bacteria</taxon>
        <taxon>Bacillati</taxon>
        <taxon>Actinomycetota</taxon>
        <taxon>Actinomycetes</taxon>
        <taxon>Streptosporangiales</taxon>
        <taxon>Nocardiopsidaceae</taxon>
        <taxon>Nocardiopsis</taxon>
    </lineage>
</organism>
<name>A0A9W6PBK1_9ACTN</name>
<evidence type="ECO:0000256" key="1">
    <source>
        <dbReference type="SAM" id="Phobius"/>
    </source>
</evidence>
<sequence length="107" mass="11897">MSDTEVTSPEASFEEDPRYRVAGKELMIALGYWLAFTVTVTATAWILGGNKSADELTFILGFPTWFFWSVPVTCFAFSAIAYFLVHRYFTDVPLSADGGEPAEPAER</sequence>
<keyword evidence="3" id="KW-1185">Reference proteome</keyword>
<gene>
    <name evidence="2" type="ORF">Nans01_48640</name>
</gene>
<accession>A0A9W6PBK1</accession>
<feature type="transmembrane region" description="Helical" evidence="1">
    <location>
        <begin position="26"/>
        <end position="46"/>
    </location>
</feature>
<keyword evidence="1" id="KW-0812">Transmembrane</keyword>
<feature type="transmembrane region" description="Helical" evidence="1">
    <location>
        <begin position="66"/>
        <end position="85"/>
    </location>
</feature>
<dbReference type="Proteomes" id="UP001165092">
    <property type="component" value="Unassembled WGS sequence"/>
</dbReference>
<evidence type="ECO:0000313" key="3">
    <source>
        <dbReference type="Proteomes" id="UP001165092"/>
    </source>
</evidence>
<dbReference type="AlphaFoldDB" id="A0A9W6PBK1"/>
<keyword evidence="1" id="KW-0472">Membrane</keyword>
<protein>
    <recommendedName>
        <fullName evidence="4">DUF997 family protein</fullName>
    </recommendedName>
</protein>
<dbReference type="EMBL" id="BSQG01000018">
    <property type="protein sequence ID" value="GLU50513.1"/>
    <property type="molecule type" value="Genomic_DNA"/>
</dbReference>
<dbReference type="InterPro" id="IPR010398">
    <property type="entry name" value="DUF997"/>
</dbReference>
<proteinExistence type="predicted"/>
<evidence type="ECO:0000313" key="2">
    <source>
        <dbReference type="EMBL" id="GLU50513.1"/>
    </source>
</evidence>
<reference evidence="2" key="1">
    <citation type="submission" date="2023-02" db="EMBL/GenBank/DDBJ databases">
        <title>Nocardiopsis ansamitocini NBRC 112285.</title>
        <authorList>
            <person name="Ichikawa N."/>
            <person name="Sato H."/>
            <person name="Tonouchi N."/>
        </authorList>
    </citation>
    <scope>NUCLEOTIDE SEQUENCE</scope>
    <source>
        <strain evidence="2">NBRC 112285</strain>
    </source>
</reference>
<dbReference type="Pfam" id="PF06196">
    <property type="entry name" value="DUF997"/>
    <property type="match status" value="1"/>
</dbReference>
<comment type="caution">
    <text evidence="2">The sequence shown here is derived from an EMBL/GenBank/DDBJ whole genome shotgun (WGS) entry which is preliminary data.</text>
</comment>
<dbReference type="RefSeq" id="WP_285762054.1">
    <property type="nucleotide sequence ID" value="NZ_BSQG01000018.1"/>
</dbReference>